<name>A0A3P8AQU8_HELPZ</name>
<reference evidence="5" key="2">
    <citation type="submission" date="2019-09" db="UniProtKB">
        <authorList>
            <consortium name="WormBaseParasite"/>
        </authorList>
    </citation>
    <scope>IDENTIFICATION</scope>
</reference>
<feature type="compositionally biased region" description="Polar residues" evidence="2">
    <location>
        <begin position="413"/>
        <end position="424"/>
    </location>
</feature>
<protein>
    <submittedName>
        <fullName evidence="5">Protein kinase domain-containing protein</fullName>
    </submittedName>
</protein>
<evidence type="ECO:0000313" key="4">
    <source>
        <dbReference type="Proteomes" id="UP000050761"/>
    </source>
</evidence>
<evidence type="ECO:0000313" key="5">
    <source>
        <dbReference type="WBParaSite" id="HPBE_0000466501-mRNA-1"/>
    </source>
</evidence>
<feature type="compositionally biased region" description="Polar residues" evidence="2">
    <location>
        <begin position="275"/>
        <end position="284"/>
    </location>
</feature>
<reference evidence="3 4" key="1">
    <citation type="submission" date="2018-11" db="EMBL/GenBank/DDBJ databases">
        <authorList>
            <consortium name="Pathogen Informatics"/>
        </authorList>
    </citation>
    <scope>NUCLEOTIDE SEQUENCE [LARGE SCALE GENOMIC DNA]</scope>
</reference>
<dbReference type="AlphaFoldDB" id="A0A3P8AQU8"/>
<keyword evidence="1" id="KW-0175">Coiled coil</keyword>
<feature type="compositionally biased region" description="Low complexity" evidence="2">
    <location>
        <begin position="656"/>
        <end position="667"/>
    </location>
</feature>
<feature type="compositionally biased region" description="Low complexity" evidence="2">
    <location>
        <begin position="324"/>
        <end position="338"/>
    </location>
</feature>
<evidence type="ECO:0000256" key="1">
    <source>
        <dbReference type="SAM" id="Coils"/>
    </source>
</evidence>
<dbReference type="WBParaSite" id="HPBE_0000466501-mRNA-1">
    <property type="protein sequence ID" value="HPBE_0000466501-mRNA-1"/>
    <property type="gene ID" value="HPBE_0000466501"/>
</dbReference>
<feature type="region of interest" description="Disordered" evidence="2">
    <location>
        <begin position="315"/>
        <end position="401"/>
    </location>
</feature>
<feature type="region of interest" description="Disordered" evidence="2">
    <location>
        <begin position="413"/>
        <end position="480"/>
    </location>
</feature>
<feature type="compositionally biased region" description="Low complexity" evidence="2">
    <location>
        <begin position="106"/>
        <end position="117"/>
    </location>
</feature>
<evidence type="ECO:0000313" key="3">
    <source>
        <dbReference type="EMBL" id="VDO62012.1"/>
    </source>
</evidence>
<proteinExistence type="predicted"/>
<feature type="compositionally biased region" description="Pro residues" evidence="2">
    <location>
        <begin position="288"/>
        <end position="297"/>
    </location>
</feature>
<feature type="compositionally biased region" description="Basic and acidic residues" evidence="2">
    <location>
        <begin position="96"/>
        <end position="105"/>
    </location>
</feature>
<feature type="compositionally biased region" description="Polar residues" evidence="2">
    <location>
        <begin position="13"/>
        <end position="26"/>
    </location>
</feature>
<feature type="compositionally biased region" description="Basic and acidic residues" evidence="2">
    <location>
        <begin position="449"/>
        <end position="458"/>
    </location>
</feature>
<dbReference type="OrthoDB" id="5860707at2759"/>
<gene>
    <name evidence="3" type="ORF">HPBE_LOCUS4666</name>
</gene>
<keyword evidence="4" id="KW-1185">Reference proteome</keyword>
<feature type="region of interest" description="Disordered" evidence="2">
    <location>
        <begin position="656"/>
        <end position="679"/>
    </location>
</feature>
<evidence type="ECO:0000256" key="2">
    <source>
        <dbReference type="SAM" id="MobiDB-lite"/>
    </source>
</evidence>
<sequence>MLKTATAVPNGITAPSNGVSNSSSKTDLVDEDPETLSMRLTLLESLQSKIMGKEREDGEVVSDEGSSGSGKATNNASKSSVSSKSKKITTEGSQNENHERSRDRTTTTTTSSKISSSRSKRPLREATQSKSDTSSSKHISELSVTLPAPSAGTNTSDVVVTALNEKRKRSSSERQVDGVSSHSVSENRHFKKVVNTGDHISVTVDTRSGGELKSPSVTVSEGVRMVTNNAAHVVTSTPKNMSINSRITPRSFSTDFANAVPHIPLPPTPLPSRPQHTSPTNSKEFSLLPPPPAPPVFPNLVENCNPSSIRIQVSEGGGRVAQLSKPPKSSDTTTSTSKPKPPPPCAPCKSPSFTNLTDKGDNYEDVGMDVESSSCESEPEHKDDTGRTSPRNRVLSDADDMKLREMLLQQVTRNRQKNAESAGQSSSSSVHEGRDDNGAAPANSYESCEETRNADVKDVLPQGNGEPNRREVQQQETPRSVQVAETSLVFLLLTRYTQMDESFESTGQDTPLPSSLSQIDLMLRGKQSELGELESDLSMRMSDIDESMLRRAALRQQLAELEANIQTERARCLVLLRRRNEIRREVERCEEKRLELLFVCDCGVECDSREVEQQQKRNEEQEMRTKLLARMRKGGDTLVNSGGDVNKLDNSAVSSIETTSSEQSTQTLMHGEEDGAQESEPLYRSHRFPQRLKRYVGLAPDFDAECENECPNEMKGKKCTDVSCESYVSYEFL</sequence>
<feature type="region of interest" description="Disordered" evidence="2">
    <location>
        <begin position="258"/>
        <end position="301"/>
    </location>
</feature>
<feature type="coiled-coil region" evidence="1">
    <location>
        <begin position="544"/>
        <end position="624"/>
    </location>
</feature>
<organism evidence="3">
    <name type="scientific">Heligmosomoides polygyrus</name>
    <name type="common">Parasitic roundworm</name>
    <dbReference type="NCBI Taxonomy" id="6339"/>
    <lineage>
        <taxon>Eukaryota</taxon>
        <taxon>Metazoa</taxon>
        <taxon>Ecdysozoa</taxon>
        <taxon>Nematoda</taxon>
        <taxon>Chromadorea</taxon>
        <taxon>Rhabditida</taxon>
        <taxon>Rhabditina</taxon>
        <taxon>Rhabditomorpha</taxon>
        <taxon>Strongyloidea</taxon>
        <taxon>Heligmosomidae</taxon>
        <taxon>Heligmosomoides</taxon>
    </lineage>
</organism>
<accession>A0A3P8AQU8</accession>
<dbReference type="EMBL" id="UZAH01025346">
    <property type="protein sequence ID" value="VDO62012.1"/>
    <property type="molecule type" value="Genomic_DNA"/>
</dbReference>
<dbReference type="Proteomes" id="UP000050761">
    <property type="component" value="Unassembled WGS sequence"/>
</dbReference>
<feature type="region of interest" description="Disordered" evidence="2">
    <location>
        <begin position="47"/>
        <end position="187"/>
    </location>
</feature>
<feature type="compositionally biased region" description="Pro residues" evidence="2">
    <location>
        <begin position="263"/>
        <end position="272"/>
    </location>
</feature>
<feature type="region of interest" description="Disordered" evidence="2">
    <location>
        <begin position="1"/>
        <end position="33"/>
    </location>
</feature>